<dbReference type="PATRIC" id="fig|227377.7.peg.2106"/>
<dbReference type="RefSeq" id="NP_819032.2">
    <property type="nucleotide sequence ID" value="NC_004704.2"/>
</dbReference>
<dbReference type="GeneID" id="1207845"/>
<feature type="compositionally biased region" description="Polar residues" evidence="1">
    <location>
        <begin position="186"/>
        <end position="201"/>
    </location>
</feature>
<feature type="region of interest" description="Disordered" evidence="1">
    <location>
        <begin position="145"/>
        <end position="227"/>
    </location>
</feature>
<proteinExistence type="predicted"/>
<accession>B5U8Q2</accession>
<dbReference type="KEGG" id="cbu:CBUA0015"/>
<dbReference type="EnsemblBacteria" id="AAO91592">
    <property type="protein sequence ID" value="AAO91592"/>
    <property type="gene ID" value="CBUA0015"/>
</dbReference>
<dbReference type="RefSeq" id="WP_078377999.1">
    <property type="nucleotide sequence ID" value="NC_004704.2"/>
</dbReference>
<geneLocation type="plasmid" evidence="2 3">
    <name>pQpH1</name>
</geneLocation>
<feature type="compositionally biased region" description="Basic and acidic residues" evidence="1">
    <location>
        <begin position="145"/>
        <end position="157"/>
    </location>
</feature>
<gene>
    <name evidence="2" type="ordered locus">CBUA0015</name>
</gene>
<reference evidence="2 3" key="1">
    <citation type="journal article" date="2003" name="Proc. Natl. Acad. Sci. U.S.A.">
        <title>Complete genome sequence of the Q-fever pathogen, Coxiella burnetii.</title>
        <authorList>
            <person name="Seshadri R."/>
            <person name="Paulsen I.T."/>
            <person name="Eisen J.A."/>
            <person name="Read T.D."/>
            <person name="Nelson K.E."/>
            <person name="Nelson W.C."/>
            <person name="Ward N.L."/>
            <person name="Tettelin H."/>
            <person name="Davidsen T.M."/>
            <person name="Beanan M.J."/>
            <person name="Deboy R.T."/>
            <person name="Daugherty S.C."/>
            <person name="Brinkac L.M."/>
            <person name="Madupu R."/>
            <person name="Dodson R.J."/>
            <person name="Khouri H.M."/>
            <person name="Lee K.H."/>
            <person name="Carty H.A."/>
            <person name="Scanlan D."/>
            <person name="Heinzen R.A."/>
            <person name="Thompson H.A."/>
            <person name="Samuel J.E."/>
            <person name="Fraser C.M."/>
            <person name="Heidelberg J.F."/>
        </authorList>
    </citation>
    <scope>NUCLEOTIDE SEQUENCE [LARGE SCALE GENOMIC DNA]</scope>
    <source>
        <strain evidence="3">RSA 493 / Nine Mile phase I</strain>
        <plasmid evidence="3">pQpH1</plasmid>
    </source>
</reference>
<name>B5U8Q2_COXBU</name>
<dbReference type="EMBL" id="AE016829">
    <property type="protein sequence ID" value="AAO91592.2"/>
    <property type="molecule type" value="Genomic_DNA"/>
</dbReference>
<protein>
    <submittedName>
        <fullName evidence="2">Uncharacterized protein</fullName>
    </submittedName>
</protein>
<dbReference type="HOGENOM" id="CLU_1218149_0_0_6"/>
<evidence type="ECO:0000256" key="1">
    <source>
        <dbReference type="SAM" id="MobiDB-lite"/>
    </source>
</evidence>
<dbReference type="AlphaFoldDB" id="B5U8Q2"/>
<sequence>MSDVNDYWYAKNEKGQIRPEFKNCTVEWKEDFVPPGRFNHCRLEKVTFKNIAVSEEDDFFKGAELTDCSPSGATFANPSNFGVVKAKDLKSDLGKWFNEDDESEPWFEREVNKERKLYENNRKIHRFEEENKRLKSENQQLKDELKLLKARNSEKEAGASFGESSKKRSLLNEGLEEERTSEDFGPSTSSASTRLNLSIFSSPKRETDSETETEEESTKTKNQIKLT</sequence>
<keyword evidence="2" id="KW-0614">Plasmid</keyword>
<evidence type="ECO:0000313" key="3">
    <source>
        <dbReference type="Proteomes" id="UP000002671"/>
    </source>
</evidence>
<keyword evidence="3" id="KW-1185">Reference proteome</keyword>
<evidence type="ECO:0000313" key="2">
    <source>
        <dbReference type="EMBL" id="AAO91592.2"/>
    </source>
</evidence>
<organism evidence="2 3">
    <name type="scientific">Coxiella burnetii (strain RSA 493 / Nine Mile phase I)</name>
    <dbReference type="NCBI Taxonomy" id="227377"/>
    <lineage>
        <taxon>Bacteria</taxon>
        <taxon>Pseudomonadati</taxon>
        <taxon>Pseudomonadota</taxon>
        <taxon>Gammaproteobacteria</taxon>
        <taxon>Legionellales</taxon>
        <taxon>Coxiellaceae</taxon>
        <taxon>Coxiella</taxon>
    </lineage>
</organism>
<dbReference type="Proteomes" id="UP000002671">
    <property type="component" value="Plasmid pQpH1"/>
</dbReference>